<dbReference type="AlphaFoldDB" id="A0A6G0TE92"/>
<proteinExistence type="predicted"/>
<dbReference type="EMBL" id="VYZN01000041">
    <property type="protein sequence ID" value="KAE9531338.1"/>
    <property type="molecule type" value="Genomic_DNA"/>
</dbReference>
<organism evidence="1 2">
    <name type="scientific">Aphis glycines</name>
    <name type="common">Soybean aphid</name>
    <dbReference type="NCBI Taxonomy" id="307491"/>
    <lineage>
        <taxon>Eukaryota</taxon>
        <taxon>Metazoa</taxon>
        <taxon>Ecdysozoa</taxon>
        <taxon>Arthropoda</taxon>
        <taxon>Hexapoda</taxon>
        <taxon>Insecta</taxon>
        <taxon>Pterygota</taxon>
        <taxon>Neoptera</taxon>
        <taxon>Paraneoptera</taxon>
        <taxon>Hemiptera</taxon>
        <taxon>Sternorrhyncha</taxon>
        <taxon>Aphidomorpha</taxon>
        <taxon>Aphidoidea</taxon>
        <taxon>Aphididae</taxon>
        <taxon>Aphidini</taxon>
        <taxon>Aphis</taxon>
        <taxon>Aphis</taxon>
    </lineage>
</organism>
<reference evidence="1 2" key="1">
    <citation type="submission" date="2019-08" db="EMBL/GenBank/DDBJ databases">
        <title>The genome of the soybean aphid Biotype 1, its phylome, world population structure and adaptation to the North American continent.</title>
        <authorList>
            <person name="Giordano R."/>
            <person name="Donthu R.K."/>
            <person name="Hernandez A.G."/>
            <person name="Wright C.L."/>
            <person name="Zimin A.V."/>
        </authorList>
    </citation>
    <scope>NUCLEOTIDE SEQUENCE [LARGE SCALE GENOMIC DNA]</scope>
    <source>
        <tissue evidence="1">Whole aphids</tissue>
    </source>
</reference>
<sequence length="212" mass="24962">MLTFYLYNAPRIFTFTSETTPISDTVGFTENHPPILIITRMFYKVNSYTIVLYSNLDYTIRFVSQIKSLVLRREIKLIEKALQVVVHKVVFITSTNNPFKMYCVHNPGPTITCICEKVIAQDSFEHEIIRISGVPSYRSFIDYRSACQTKWNENQIMADILWTLEHNIQLVVQFLHIHFKLGVLTKSQKINNYFWRCLQKDTDMIQFAFLDQ</sequence>
<name>A0A6G0TE92_APHGL</name>
<comment type="caution">
    <text evidence="1">The sequence shown here is derived from an EMBL/GenBank/DDBJ whole genome shotgun (WGS) entry which is preliminary data.</text>
</comment>
<gene>
    <name evidence="1" type="ORF">AGLY_010544</name>
</gene>
<keyword evidence="2" id="KW-1185">Reference proteome</keyword>
<dbReference type="Proteomes" id="UP000475862">
    <property type="component" value="Unassembled WGS sequence"/>
</dbReference>
<evidence type="ECO:0000313" key="1">
    <source>
        <dbReference type="EMBL" id="KAE9531338.1"/>
    </source>
</evidence>
<protein>
    <submittedName>
        <fullName evidence="1">Uncharacterized protein</fullName>
    </submittedName>
</protein>
<evidence type="ECO:0000313" key="2">
    <source>
        <dbReference type="Proteomes" id="UP000475862"/>
    </source>
</evidence>
<accession>A0A6G0TE92</accession>